<organism evidence="4 5">
    <name type="scientific">Anopheles epiroticus</name>
    <dbReference type="NCBI Taxonomy" id="199890"/>
    <lineage>
        <taxon>Eukaryota</taxon>
        <taxon>Metazoa</taxon>
        <taxon>Ecdysozoa</taxon>
        <taxon>Arthropoda</taxon>
        <taxon>Hexapoda</taxon>
        <taxon>Insecta</taxon>
        <taxon>Pterygota</taxon>
        <taxon>Neoptera</taxon>
        <taxon>Endopterygota</taxon>
        <taxon>Diptera</taxon>
        <taxon>Nematocera</taxon>
        <taxon>Culicoidea</taxon>
        <taxon>Culicidae</taxon>
        <taxon>Anophelinae</taxon>
        <taxon>Anopheles</taxon>
    </lineage>
</organism>
<sequence>MPIREARRINGKQLQIGQVSVALKEEKRPPSEEGRCYRCLERGHKANECKGVDRSKLCYRCESKSHRAADCKQPVICGTCGGKHQIGSKKCSKQQNDAPNEEQDNA</sequence>
<feature type="domain" description="CCHC-type" evidence="3">
    <location>
        <begin position="35"/>
        <end position="50"/>
    </location>
</feature>
<name>A0A182P4D1_9DIPT</name>
<dbReference type="VEuPathDB" id="VectorBase:AEPI001767"/>
<evidence type="ECO:0000256" key="2">
    <source>
        <dbReference type="SAM" id="MobiDB-lite"/>
    </source>
</evidence>
<evidence type="ECO:0000259" key="3">
    <source>
        <dbReference type="PROSITE" id="PS50158"/>
    </source>
</evidence>
<feature type="region of interest" description="Disordered" evidence="2">
    <location>
        <begin position="82"/>
        <end position="106"/>
    </location>
</feature>
<dbReference type="Pfam" id="PF00098">
    <property type="entry name" value="zf-CCHC"/>
    <property type="match status" value="1"/>
</dbReference>
<proteinExistence type="predicted"/>
<dbReference type="GO" id="GO:0008270">
    <property type="term" value="F:zinc ion binding"/>
    <property type="evidence" value="ECO:0007669"/>
    <property type="project" value="UniProtKB-KW"/>
</dbReference>
<keyword evidence="5" id="KW-1185">Reference proteome</keyword>
<keyword evidence="1" id="KW-0479">Metal-binding</keyword>
<evidence type="ECO:0000256" key="1">
    <source>
        <dbReference type="PROSITE-ProRule" id="PRU00047"/>
    </source>
</evidence>
<reference evidence="4" key="2">
    <citation type="submission" date="2020-05" db="UniProtKB">
        <authorList>
            <consortium name="EnsemblMetazoa"/>
        </authorList>
    </citation>
    <scope>IDENTIFICATION</scope>
    <source>
        <strain evidence="4">Epiroticus2</strain>
    </source>
</reference>
<dbReference type="PROSITE" id="PS50158">
    <property type="entry name" value="ZF_CCHC"/>
    <property type="match status" value="1"/>
</dbReference>
<dbReference type="GO" id="GO:0003676">
    <property type="term" value="F:nucleic acid binding"/>
    <property type="evidence" value="ECO:0007669"/>
    <property type="project" value="InterPro"/>
</dbReference>
<evidence type="ECO:0000313" key="4">
    <source>
        <dbReference type="EnsemblMetazoa" id="AEPI001767-PA"/>
    </source>
</evidence>
<dbReference type="InterPro" id="IPR036875">
    <property type="entry name" value="Znf_CCHC_sf"/>
</dbReference>
<dbReference type="AlphaFoldDB" id="A0A182P4D1"/>
<keyword evidence="1" id="KW-0862">Zinc</keyword>
<protein>
    <recommendedName>
        <fullName evidence="3">CCHC-type domain-containing protein</fullName>
    </recommendedName>
</protein>
<keyword evidence="1" id="KW-0863">Zinc-finger</keyword>
<dbReference type="Gene3D" id="4.10.60.10">
    <property type="entry name" value="Zinc finger, CCHC-type"/>
    <property type="match status" value="1"/>
</dbReference>
<dbReference type="STRING" id="199890.A0A182P4D1"/>
<dbReference type="SUPFAM" id="SSF57756">
    <property type="entry name" value="Retrovirus zinc finger-like domains"/>
    <property type="match status" value="1"/>
</dbReference>
<dbReference type="Proteomes" id="UP000075885">
    <property type="component" value="Unassembled WGS sequence"/>
</dbReference>
<reference evidence="5" key="1">
    <citation type="submission" date="2013-03" db="EMBL/GenBank/DDBJ databases">
        <title>The Genome Sequence of Anopheles epiroticus epiroticus2.</title>
        <authorList>
            <consortium name="The Broad Institute Genomics Platform"/>
            <person name="Neafsey D.E."/>
            <person name="Howell P."/>
            <person name="Walker B."/>
            <person name="Young S.K."/>
            <person name="Zeng Q."/>
            <person name="Gargeya S."/>
            <person name="Fitzgerald M."/>
            <person name="Haas B."/>
            <person name="Abouelleil A."/>
            <person name="Allen A.W."/>
            <person name="Alvarado L."/>
            <person name="Arachchi H.M."/>
            <person name="Berlin A.M."/>
            <person name="Chapman S.B."/>
            <person name="Gainer-Dewar J."/>
            <person name="Goldberg J."/>
            <person name="Griggs A."/>
            <person name="Gujja S."/>
            <person name="Hansen M."/>
            <person name="Howarth C."/>
            <person name="Imamovic A."/>
            <person name="Ireland A."/>
            <person name="Larimer J."/>
            <person name="McCowan C."/>
            <person name="Murphy C."/>
            <person name="Pearson M."/>
            <person name="Poon T.W."/>
            <person name="Priest M."/>
            <person name="Roberts A."/>
            <person name="Saif S."/>
            <person name="Shea T."/>
            <person name="Sisk P."/>
            <person name="Sykes S."/>
            <person name="Wortman J."/>
            <person name="Nusbaum C."/>
            <person name="Birren B."/>
        </authorList>
    </citation>
    <scope>NUCLEOTIDE SEQUENCE [LARGE SCALE GENOMIC DNA]</scope>
    <source>
        <strain evidence="5">Epiroticus2</strain>
    </source>
</reference>
<dbReference type="SMART" id="SM00343">
    <property type="entry name" value="ZnF_C2HC"/>
    <property type="match status" value="2"/>
</dbReference>
<dbReference type="EnsemblMetazoa" id="AEPI001767-RA">
    <property type="protein sequence ID" value="AEPI001767-PA"/>
    <property type="gene ID" value="AEPI001767"/>
</dbReference>
<dbReference type="InterPro" id="IPR001878">
    <property type="entry name" value="Znf_CCHC"/>
</dbReference>
<evidence type="ECO:0000313" key="5">
    <source>
        <dbReference type="Proteomes" id="UP000075885"/>
    </source>
</evidence>
<accession>A0A182P4D1</accession>